<evidence type="ECO:0000313" key="2">
    <source>
        <dbReference type="EMBL" id="GJS69511.1"/>
    </source>
</evidence>
<accession>A0ABQ4XXC3</accession>
<organism evidence="2 3">
    <name type="scientific">Tanacetum coccineum</name>
    <dbReference type="NCBI Taxonomy" id="301880"/>
    <lineage>
        <taxon>Eukaryota</taxon>
        <taxon>Viridiplantae</taxon>
        <taxon>Streptophyta</taxon>
        <taxon>Embryophyta</taxon>
        <taxon>Tracheophyta</taxon>
        <taxon>Spermatophyta</taxon>
        <taxon>Magnoliopsida</taxon>
        <taxon>eudicotyledons</taxon>
        <taxon>Gunneridae</taxon>
        <taxon>Pentapetalae</taxon>
        <taxon>asterids</taxon>
        <taxon>campanulids</taxon>
        <taxon>Asterales</taxon>
        <taxon>Asteraceae</taxon>
        <taxon>Asteroideae</taxon>
        <taxon>Anthemideae</taxon>
        <taxon>Anthemidinae</taxon>
        <taxon>Tanacetum</taxon>
    </lineage>
</organism>
<feature type="non-terminal residue" evidence="2">
    <location>
        <position position="1"/>
    </location>
</feature>
<keyword evidence="3" id="KW-1185">Reference proteome</keyword>
<comment type="caution">
    <text evidence="2">The sequence shown here is derived from an EMBL/GenBank/DDBJ whole genome shotgun (WGS) entry which is preliminary data.</text>
</comment>
<dbReference type="EMBL" id="BQNB010009866">
    <property type="protein sequence ID" value="GJS69511.1"/>
    <property type="molecule type" value="Genomic_DNA"/>
</dbReference>
<sequence>HRKYRNERDALALKKEKIEEELSDFTPLVRKFLKSGKFHQAFVGVLNTSISVGVERVLRMDRTDEEFTGLSQKVAGFIPDAKEKFDRVITAFPDTTFPFLDKASQHSQSSLQDIALLEPDRVTSSHQPSSATVYLRANTYMRHSTSPSGTFGHTSTPEHLKKKKKSVEKGGPSAA</sequence>
<name>A0ABQ4XXC3_9ASTR</name>
<reference evidence="2" key="1">
    <citation type="journal article" date="2022" name="Int. J. Mol. Sci.">
        <title>Draft Genome of Tanacetum Coccineum: Genomic Comparison of Closely Related Tanacetum-Family Plants.</title>
        <authorList>
            <person name="Yamashiro T."/>
            <person name="Shiraishi A."/>
            <person name="Nakayama K."/>
            <person name="Satake H."/>
        </authorList>
    </citation>
    <scope>NUCLEOTIDE SEQUENCE</scope>
</reference>
<feature type="compositionally biased region" description="Polar residues" evidence="1">
    <location>
        <begin position="144"/>
        <end position="157"/>
    </location>
</feature>
<protein>
    <submittedName>
        <fullName evidence="2">Uncharacterized protein</fullName>
    </submittedName>
</protein>
<gene>
    <name evidence="2" type="ORF">Tco_0702352</name>
</gene>
<reference evidence="2" key="2">
    <citation type="submission" date="2022-01" db="EMBL/GenBank/DDBJ databases">
        <authorList>
            <person name="Yamashiro T."/>
            <person name="Shiraishi A."/>
            <person name="Satake H."/>
            <person name="Nakayama K."/>
        </authorList>
    </citation>
    <scope>NUCLEOTIDE SEQUENCE</scope>
</reference>
<dbReference type="Proteomes" id="UP001151760">
    <property type="component" value="Unassembled WGS sequence"/>
</dbReference>
<feature type="region of interest" description="Disordered" evidence="1">
    <location>
        <begin position="144"/>
        <end position="175"/>
    </location>
</feature>
<evidence type="ECO:0000256" key="1">
    <source>
        <dbReference type="SAM" id="MobiDB-lite"/>
    </source>
</evidence>
<proteinExistence type="predicted"/>
<evidence type="ECO:0000313" key="3">
    <source>
        <dbReference type="Proteomes" id="UP001151760"/>
    </source>
</evidence>